<evidence type="ECO:0000256" key="1">
    <source>
        <dbReference type="ARBA" id="ARBA00004651"/>
    </source>
</evidence>
<evidence type="ECO:0000256" key="2">
    <source>
        <dbReference type="ARBA" id="ARBA00010735"/>
    </source>
</evidence>
<keyword evidence="7 8" id="KW-0472">Membrane</keyword>
<protein>
    <submittedName>
        <fullName evidence="9">4-azaleucine resistance probable transporter AzlC</fullName>
    </submittedName>
</protein>
<sequence>MLGVVPFGLITGISALDAGFGALQTVAMSVVIFAGASQLALIELVGDGAPVAVVVVTAAVVNLRYLMYSASIAPYFRDFSPPWKWLSAYALTDQSYAVAVTEFRGDEPGIGRRRWYYLGAALALWAVWVVSTAVGVVVGGSVPPGLSLEFAVPLTFLALLVPSLKDRLSGLVGVVAGGVAIPAAALPLDLGLVAAALIGLTVGVLVDTFTDWPADERPGETEGEA</sequence>
<comment type="subcellular location">
    <subcellularLocation>
        <location evidence="1">Cell membrane</location>
        <topology evidence="1">Multi-pass membrane protein</topology>
    </subcellularLocation>
</comment>
<dbReference type="InterPro" id="IPR011606">
    <property type="entry name" value="Brnchd-chn_aa_trnsp_permease"/>
</dbReference>
<comment type="similarity">
    <text evidence="2">Belongs to the AzlC family.</text>
</comment>
<proteinExistence type="inferred from homology"/>
<evidence type="ECO:0000256" key="5">
    <source>
        <dbReference type="ARBA" id="ARBA00022692"/>
    </source>
</evidence>
<feature type="transmembrane region" description="Helical" evidence="8">
    <location>
        <begin position="49"/>
        <end position="66"/>
    </location>
</feature>
<reference evidence="9 10" key="1">
    <citation type="submission" date="2016-10" db="EMBL/GenBank/DDBJ databases">
        <authorList>
            <person name="de Groot N.N."/>
        </authorList>
    </citation>
    <scope>NUCLEOTIDE SEQUENCE [LARGE SCALE GENOMIC DNA]</scope>
    <source>
        <strain evidence="10">EB21,IBRC-M 10013,KCTC 4048</strain>
    </source>
</reference>
<feature type="transmembrane region" description="Helical" evidence="8">
    <location>
        <begin position="144"/>
        <end position="161"/>
    </location>
</feature>
<feature type="transmembrane region" description="Helical" evidence="8">
    <location>
        <begin position="115"/>
        <end position="138"/>
    </location>
</feature>
<keyword evidence="4" id="KW-1003">Cell membrane</keyword>
<evidence type="ECO:0000313" key="10">
    <source>
        <dbReference type="Proteomes" id="UP000199370"/>
    </source>
</evidence>
<evidence type="ECO:0000256" key="4">
    <source>
        <dbReference type="ARBA" id="ARBA00022475"/>
    </source>
</evidence>
<keyword evidence="3" id="KW-0813">Transport</keyword>
<evidence type="ECO:0000313" key="9">
    <source>
        <dbReference type="EMBL" id="SDM83283.1"/>
    </source>
</evidence>
<evidence type="ECO:0000256" key="7">
    <source>
        <dbReference type="ARBA" id="ARBA00023136"/>
    </source>
</evidence>
<dbReference type="RefSeq" id="WP_089733155.1">
    <property type="nucleotide sequence ID" value="NZ_FNIA01000008.1"/>
</dbReference>
<dbReference type="PANTHER" id="PTHR34979:SF1">
    <property type="entry name" value="INNER MEMBRANE PROTEIN YGAZ"/>
    <property type="match status" value="1"/>
</dbReference>
<keyword evidence="5 8" id="KW-0812">Transmembrane</keyword>
<dbReference type="PANTHER" id="PTHR34979">
    <property type="entry name" value="INNER MEMBRANE PROTEIN YGAZ"/>
    <property type="match status" value="1"/>
</dbReference>
<accession>A0A1G9WG98</accession>
<dbReference type="AlphaFoldDB" id="A0A1G9WG98"/>
<name>A0A1G9WG98_9EURY</name>
<dbReference type="GO" id="GO:0005886">
    <property type="term" value="C:plasma membrane"/>
    <property type="evidence" value="ECO:0007669"/>
    <property type="project" value="UniProtKB-SubCell"/>
</dbReference>
<dbReference type="Pfam" id="PF03591">
    <property type="entry name" value="AzlC"/>
    <property type="match status" value="1"/>
</dbReference>
<organism evidence="9 10">
    <name type="scientific">Haloarchaeobius iranensis</name>
    <dbReference type="NCBI Taxonomy" id="996166"/>
    <lineage>
        <taxon>Archaea</taxon>
        <taxon>Methanobacteriati</taxon>
        <taxon>Methanobacteriota</taxon>
        <taxon>Stenosarchaea group</taxon>
        <taxon>Halobacteria</taxon>
        <taxon>Halobacteriales</taxon>
        <taxon>Halorubellaceae</taxon>
        <taxon>Haloarchaeobius</taxon>
    </lineage>
</organism>
<dbReference type="EMBL" id="FNIA01000008">
    <property type="protein sequence ID" value="SDM83283.1"/>
    <property type="molecule type" value="Genomic_DNA"/>
</dbReference>
<gene>
    <name evidence="9" type="ORF">SAMN05192554_10845</name>
</gene>
<keyword evidence="10" id="KW-1185">Reference proteome</keyword>
<dbReference type="OrthoDB" id="213715at2157"/>
<evidence type="ECO:0000256" key="6">
    <source>
        <dbReference type="ARBA" id="ARBA00022989"/>
    </source>
</evidence>
<dbReference type="Proteomes" id="UP000199370">
    <property type="component" value="Unassembled WGS sequence"/>
</dbReference>
<dbReference type="STRING" id="996166.SAMN05192554_10845"/>
<dbReference type="GO" id="GO:1903785">
    <property type="term" value="P:L-valine transmembrane transport"/>
    <property type="evidence" value="ECO:0007669"/>
    <property type="project" value="TreeGrafter"/>
</dbReference>
<evidence type="ECO:0000256" key="8">
    <source>
        <dbReference type="SAM" id="Phobius"/>
    </source>
</evidence>
<keyword evidence="6 8" id="KW-1133">Transmembrane helix</keyword>
<evidence type="ECO:0000256" key="3">
    <source>
        <dbReference type="ARBA" id="ARBA00022448"/>
    </source>
</evidence>
<feature type="transmembrane region" description="Helical" evidence="8">
    <location>
        <begin position="168"/>
        <end position="186"/>
    </location>
</feature>